<accession>A0A4Z2C7Y9</accession>
<evidence type="ECO:0000259" key="3">
    <source>
        <dbReference type="Pfam" id="PF23314"/>
    </source>
</evidence>
<dbReference type="GO" id="GO:0045814">
    <property type="term" value="P:negative regulation of gene expression, epigenetic"/>
    <property type="evidence" value="ECO:0007669"/>
    <property type="project" value="InterPro"/>
</dbReference>
<feature type="compositionally biased region" description="Basic and acidic residues" evidence="1">
    <location>
        <begin position="1635"/>
        <end position="1648"/>
    </location>
</feature>
<organism evidence="4 5">
    <name type="scientific">Takifugu bimaculatus</name>
    <dbReference type="NCBI Taxonomy" id="433685"/>
    <lineage>
        <taxon>Eukaryota</taxon>
        <taxon>Metazoa</taxon>
        <taxon>Chordata</taxon>
        <taxon>Craniata</taxon>
        <taxon>Vertebrata</taxon>
        <taxon>Euteleostomi</taxon>
        <taxon>Actinopterygii</taxon>
        <taxon>Neopterygii</taxon>
        <taxon>Teleostei</taxon>
        <taxon>Neoteleostei</taxon>
        <taxon>Acanthomorphata</taxon>
        <taxon>Eupercaria</taxon>
        <taxon>Tetraodontiformes</taxon>
        <taxon>Tetradontoidea</taxon>
        <taxon>Tetraodontidae</taxon>
        <taxon>Takifugu</taxon>
    </lineage>
</organism>
<feature type="region of interest" description="Disordered" evidence="1">
    <location>
        <begin position="1392"/>
        <end position="1456"/>
    </location>
</feature>
<dbReference type="InterPro" id="IPR046432">
    <property type="entry name" value="TASOR"/>
</dbReference>
<feature type="compositionally biased region" description="Basic and acidic residues" evidence="1">
    <location>
        <begin position="1926"/>
        <end position="1939"/>
    </location>
</feature>
<evidence type="ECO:0000313" key="5">
    <source>
        <dbReference type="Proteomes" id="UP000516260"/>
    </source>
</evidence>
<dbReference type="EMBL" id="SWLE01000004">
    <property type="protein sequence ID" value="TNN00318.1"/>
    <property type="molecule type" value="Genomic_DNA"/>
</dbReference>
<feature type="region of interest" description="Disordered" evidence="1">
    <location>
        <begin position="510"/>
        <end position="539"/>
    </location>
</feature>
<feature type="region of interest" description="Disordered" evidence="1">
    <location>
        <begin position="576"/>
        <end position="596"/>
    </location>
</feature>
<feature type="region of interest" description="Disordered" evidence="1">
    <location>
        <begin position="1012"/>
        <end position="1036"/>
    </location>
</feature>
<gene>
    <name evidence="4" type="ORF">fugu_011564</name>
</gene>
<feature type="compositionally biased region" description="Polar residues" evidence="1">
    <location>
        <begin position="1617"/>
        <end position="1627"/>
    </location>
</feature>
<sequence>MESGSGAANEGVLVPLATKSDTFLSDVLAPLESSYLYEESKQSFRYTSAVLIKNAEQEKKYNAFRMRKRELGYTEKDLKESYGFLLFSDINKAEKLGETGIQAGNSTCKTLGDPTKGVYISQYSDRLDQNPWSHGKSGYVAIIKLTKGRVREVSEKYTQNVTAPTKGFDCHVSKEFSTVISSTSSFLAFQRTQCYLYEFLGDGSDETVQCPSAARLYAIVAFSYVDPNVTHDTLQQRRPTVVKVDRVVSLSDLSRVLPKAIFQTRFSSEVVLSGLCYSFCELVSSEEEQTSALDLLLQEIKAKDVALTVPLNDSGFLILLPSSYVCPHDSGSSPLEFLQGIFVFPDSRVINRDIFPSEVAHRNSATSPEILQVLPVLSYAEGAVGRNSVNPGEKLSEVFEQHMQNYIPLINPGAAASPPTENGVISERYQVPDADSRLGSFPEMTSATWQNLTSYLQNPVSFQLPVSKASDILSPRPEQEVKDIADSVNLSMSSPEEVPASHVDLGSVGCLTRQSSTGNRRSVDGSAEGQGDLKTSPQRVKLGGLLIETGDMERKTSPSSDDLRAELIVSITSAEPTRSGSEVVDTEPSTKRNAFQQPGFQPEVSAVGEEPATALKVLESPKKVPRGNSKGLKRPPRERYEMGRILTEDQILRSQHSRKDVEASDHSQLHVDINSSRPQTHKLGRQNKKLKYAVGLTVVPEKKSDRENVRMEMEAYSLRRKMEHWDLKPVISKCGRILVPHGSGNIAEQIKHLRSAAQSESDMNCEKTAAISKNVVDECKTASDIKMAKVVETSPKGEERQHRNIISHVRPAPGISQQQDDELKVLLLKPQSSGNKGATAVPLPLSPEKPARRMETLINKLKSVLGGKRKPEPCETVNNNPENAEICRKRGKFEARPEFMKSADATEEILGAGASKEGVSTLLSADPRFAFALGLAPIAISNKMVKSEAAGVQQRKDPAETKEATASYSLPQILQRPLSIFPRSRRMKALRKHQSTSAESVKEKWWLHFQSPPCLDEEDDPDRGASEQRSSSSSTDGLNLLADLALCATSDQPPLQPNPPERVLKNLSCKNADGVSEEESVLHALLRQPAARPIQQHQSPPPVHHVGGGELAGLITKEHAYSMHPSTSLLLGFSSMSFQIYPLSGCTRLLQALKDHPLCQTQHLSVDPEEKSNPEAPECTEKHTLGRRFRRSRIFTIKDGSVQVTKHWKRNYDFGLDSKFSNDPQFRSICRALHGPWDFSVKDTSDDVRLIFHMWIALFYSRSMPRFFDFDSDPCSGSVSPPHSDIKDSLLAPDPNVKDTSDDLIPTPLVLAASETSTQDQSSIILDLSQKNSLSDKTTSVSQVIPKETCETLNTPLEQQAATPIQCYRNLYTTEMNNESNIRSTLDGKSHSILQRSPFHPDTDSLGSSTELRRGDENTDMCLLDSKDKEASDEVLTESGKKESPSHEVSVDPTQIQADLVSSGVVDEGDLLGKEESCVKEPDLFSPVKAEGADEDVDRSPSRDSVSKDLYPKEDSSPYQRADLNDQLTPMMSDTSDSVERGSVTDENRQTLQNICSADVQHQQFFQLDGPDMRNESDGREDASQQRKCEADEPHYEKAALIVSHEHIGLLDRAIPQANTDKTQDQSGPAEELDCSPKCDQTGERLDMIDSEVSFPEEPTHQEGAAPSHDPQTDGVVVNAEGQKEVPFISETATSQPADTQKATCMQRGESELLDARMSPSLYDERCPTPTVDEEPYQYTPSPGPHSSSTSSTSTLVNETPKSVTWKCPIQTSTLLKNKRHLDKKYKTAVKSDSNPKSAPRVLQHKDKFLSAQKHTDKCSQIQVADEKHCLQRGKKQAGKGKPPSQSSRLTNECLQTFKANTGNDGCQKPPRASVEMPSRSQSLVKPAKRSKGDETRGPDNENSKFTPTKTLLDLKASRPLKKSTNLKEDPDRWQDEKGTSKLCTTRLSNVNKSNSGRTNRLLHQFNRGDTSEFKRVVRIVGKEPRGSSEIDQELTDASSSGVDYSCSRGPRGSVRCTIFNTSQKTCPTFLEKMAKRCLQEDLTEASVEEECLIFSEQMKQVLRGSKEGSSHIRTPAARENIRPFLSSSAAAPSCYLQAQEDPEVRLDSPSFVGLKIIVDLSDRKSQTCTTKEEIRNSVRQDGVSGVMAGSARPYTRKMGDVGVVRKCPVRSKKDIGMDSGRIDPSDLPDLCDILKRESFHKNLNLGGKRWSETKFRFYIVVTSGDPFFEETKVRLEAEGHTAVRPSEFFLVEESPSTLLIILRNEDIAEHICEVPYLLSLKKFPGVQFVGLDEPDDVFNQTHQELFVRGGFIIESDNQTSSPDKSFN</sequence>
<feature type="compositionally biased region" description="Basic and acidic residues" evidence="1">
    <location>
        <begin position="1891"/>
        <end position="1903"/>
    </location>
</feature>
<feature type="compositionally biased region" description="Basic and acidic residues" evidence="1">
    <location>
        <begin position="1571"/>
        <end position="1595"/>
    </location>
</feature>
<feature type="compositionally biased region" description="Basic and acidic residues" evidence="1">
    <location>
        <begin position="1538"/>
        <end position="1549"/>
    </location>
</feature>
<feature type="region of interest" description="Disordered" evidence="1">
    <location>
        <begin position="1830"/>
        <end position="1939"/>
    </location>
</feature>
<evidence type="ECO:0000259" key="2">
    <source>
        <dbReference type="Pfam" id="PF12509"/>
    </source>
</evidence>
<protein>
    <submittedName>
        <fullName evidence="4">Uncharacterized protein</fullName>
    </submittedName>
</protein>
<dbReference type="Pfam" id="PF23314">
    <property type="entry name" value="TASOR_alpha-beta"/>
    <property type="match status" value="1"/>
</dbReference>
<proteinExistence type="predicted"/>
<feature type="compositionally biased region" description="Polar residues" evidence="1">
    <location>
        <begin position="1550"/>
        <end position="1566"/>
    </location>
</feature>
<dbReference type="PANTHER" id="PTHR16207">
    <property type="entry name" value="SET DOMAIN-CONTAINING PROTEIN"/>
    <property type="match status" value="1"/>
</dbReference>
<feature type="compositionally biased region" description="Polar residues" evidence="1">
    <location>
        <begin position="1844"/>
        <end position="1865"/>
    </location>
</feature>
<feature type="compositionally biased region" description="Basic and acidic residues" evidence="1">
    <location>
        <begin position="1439"/>
        <end position="1450"/>
    </location>
</feature>
<dbReference type="Pfam" id="PF12509">
    <property type="entry name" value="DUF3715"/>
    <property type="match status" value="1"/>
</dbReference>
<feature type="region of interest" description="Disordered" evidence="1">
    <location>
        <begin position="1786"/>
        <end position="1807"/>
    </location>
</feature>
<feature type="compositionally biased region" description="Low complexity" evidence="1">
    <location>
        <begin position="1745"/>
        <end position="1755"/>
    </location>
</feature>
<feature type="domain" description="TASOR alpha/beta" evidence="3">
    <location>
        <begin position="2214"/>
        <end position="2307"/>
    </location>
</feature>
<feature type="domain" description="TASOR pseudo-PARP" evidence="2">
    <location>
        <begin position="68"/>
        <end position="210"/>
    </location>
</feature>
<dbReference type="InterPro" id="IPR022188">
    <property type="entry name" value="TASOR_DUF3715"/>
</dbReference>
<feature type="compositionally biased region" description="Basic and acidic residues" evidence="1">
    <location>
        <begin position="1498"/>
        <end position="1516"/>
    </location>
</feature>
<reference evidence="4 5" key="1">
    <citation type="submission" date="2019-04" db="EMBL/GenBank/DDBJ databases">
        <title>The sequence and de novo assembly of Takifugu bimaculatus genome using PacBio and Hi-C technologies.</title>
        <authorList>
            <person name="Xu P."/>
            <person name="Liu B."/>
            <person name="Zhou Z."/>
        </authorList>
    </citation>
    <scope>NUCLEOTIDE SEQUENCE [LARGE SCALE GENOMIC DNA]</scope>
    <source>
        <strain evidence="4">TB-2018</strain>
        <tissue evidence="4">Muscle</tissue>
    </source>
</reference>
<comment type="caution">
    <text evidence="4">The sequence shown here is derived from an EMBL/GenBank/DDBJ whole genome shotgun (WGS) entry which is preliminary data.</text>
</comment>
<feature type="region of interest" description="Disordered" evidence="1">
    <location>
        <begin position="1613"/>
        <end position="1679"/>
    </location>
</feature>
<feature type="compositionally biased region" description="Polar residues" evidence="1">
    <location>
        <begin position="1526"/>
        <end position="1536"/>
    </location>
</feature>
<feature type="region of interest" description="Disordered" evidence="1">
    <location>
        <begin position="1483"/>
        <end position="1595"/>
    </location>
</feature>
<name>A0A4Z2C7Y9_9TELE</name>
<evidence type="ECO:0000256" key="1">
    <source>
        <dbReference type="SAM" id="MobiDB-lite"/>
    </source>
</evidence>
<dbReference type="Proteomes" id="UP000516260">
    <property type="component" value="Chromosome 12"/>
</dbReference>
<dbReference type="InterPro" id="IPR056243">
    <property type="entry name" value="TASOR_ab_dom"/>
</dbReference>
<dbReference type="GO" id="GO:0005654">
    <property type="term" value="C:nucleoplasm"/>
    <property type="evidence" value="ECO:0007669"/>
    <property type="project" value="TreeGrafter"/>
</dbReference>
<dbReference type="PANTHER" id="PTHR16207:SF10">
    <property type="entry name" value="PROTEIN TASOR 2"/>
    <property type="match status" value="1"/>
</dbReference>
<evidence type="ECO:0000313" key="4">
    <source>
        <dbReference type="EMBL" id="TNN00318.1"/>
    </source>
</evidence>
<keyword evidence="5" id="KW-1185">Reference proteome</keyword>
<feature type="region of interest" description="Disordered" evidence="1">
    <location>
        <begin position="1709"/>
        <end position="1763"/>
    </location>
</feature>